<dbReference type="Pfam" id="PF07960">
    <property type="entry name" value="CBP4"/>
    <property type="match status" value="1"/>
</dbReference>
<protein>
    <recommendedName>
        <fullName evidence="10 11">Cytochrome b mRNA-processing protein 4</fullName>
    </recommendedName>
</protein>
<dbReference type="Proteomes" id="UP000243797">
    <property type="component" value="Unassembled WGS sequence"/>
</dbReference>
<comment type="caution">
    <text evidence="12">The sequence shown here is derived from an EMBL/GenBank/DDBJ whole genome shotgun (WGS) entry which is preliminary data.</text>
</comment>
<dbReference type="EMBL" id="NKHZ01000088">
    <property type="protein sequence ID" value="PNS14062.1"/>
    <property type="molecule type" value="Genomic_DNA"/>
</dbReference>
<evidence type="ECO:0000256" key="11">
    <source>
        <dbReference type="RuleBase" id="RU368005"/>
    </source>
</evidence>
<evidence type="ECO:0000256" key="8">
    <source>
        <dbReference type="ARBA" id="ARBA00023186"/>
    </source>
</evidence>
<evidence type="ECO:0000256" key="3">
    <source>
        <dbReference type="ARBA" id="ARBA00022692"/>
    </source>
</evidence>
<accession>A0A2K1QGP6</accession>
<dbReference type="AlphaFoldDB" id="A0A2K1QGP6"/>
<name>A0A2K1QGP6_9PEZI</name>
<dbReference type="GO" id="GO:0005743">
    <property type="term" value="C:mitochondrial inner membrane"/>
    <property type="evidence" value="ECO:0007669"/>
    <property type="project" value="UniProtKB-SubCell"/>
</dbReference>
<evidence type="ECO:0000256" key="2">
    <source>
        <dbReference type="ARBA" id="ARBA00006780"/>
    </source>
</evidence>
<keyword evidence="13" id="KW-1185">Reference proteome</keyword>
<comment type="subcellular location">
    <subcellularLocation>
        <location evidence="1 11">Mitochondrion inner membrane</location>
        <topology evidence="1 11">Single-pass membrane protein</topology>
    </subcellularLocation>
</comment>
<evidence type="ECO:0000313" key="13">
    <source>
        <dbReference type="Proteomes" id="UP000243797"/>
    </source>
</evidence>
<evidence type="ECO:0000256" key="1">
    <source>
        <dbReference type="ARBA" id="ARBA00004434"/>
    </source>
</evidence>
<organism evidence="12 13">
    <name type="scientific">Sphaceloma murrayae</name>
    <dbReference type="NCBI Taxonomy" id="2082308"/>
    <lineage>
        <taxon>Eukaryota</taxon>
        <taxon>Fungi</taxon>
        <taxon>Dikarya</taxon>
        <taxon>Ascomycota</taxon>
        <taxon>Pezizomycotina</taxon>
        <taxon>Dothideomycetes</taxon>
        <taxon>Dothideomycetidae</taxon>
        <taxon>Myriangiales</taxon>
        <taxon>Elsinoaceae</taxon>
        <taxon>Sphaceloma</taxon>
    </lineage>
</organism>
<evidence type="ECO:0000256" key="4">
    <source>
        <dbReference type="ARBA" id="ARBA00022792"/>
    </source>
</evidence>
<keyword evidence="4 11" id="KW-0999">Mitochondrion inner membrane</keyword>
<evidence type="ECO:0000313" key="12">
    <source>
        <dbReference type="EMBL" id="PNS14062.1"/>
    </source>
</evidence>
<evidence type="ECO:0000256" key="9">
    <source>
        <dbReference type="ARBA" id="ARBA00025413"/>
    </source>
</evidence>
<dbReference type="PANTHER" id="PTHR28202:SF1">
    <property type="entry name" value="ASSEMBLY FACTOR CBP4"/>
    <property type="match status" value="1"/>
</dbReference>
<dbReference type="FunCoup" id="A0A2K1QGP6">
    <property type="interactions" value="35"/>
</dbReference>
<proteinExistence type="inferred from homology"/>
<dbReference type="GO" id="GO:0034551">
    <property type="term" value="P:mitochondrial respiratory chain complex III assembly"/>
    <property type="evidence" value="ECO:0007669"/>
    <property type="project" value="TreeGrafter"/>
</dbReference>
<gene>
    <name evidence="12" type="ORF">CAC42_6575</name>
</gene>
<dbReference type="InParanoid" id="A0A2K1QGP6"/>
<dbReference type="OrthoDB" id="5576752at2759"/>
<keyword evidence="5 11" id="KW-1133">Transmembrane helix</keyword>
<keyword evidence="8 11" id="KW-0143">Chaperone</keyword>
<evidence type="ECO:0000256" key="6">
    <source>
        <dbReference type="ARBA" id="ARBA00023128"/>
    </source>
</evidence>
<evidence type="ECO:0000256" key="5">
    <source>
        <dbReference type="ARBA" id="ARBA00022989"/>
    </source>
</evidence>
<feature type="transmembrane region" description="Helical" evidence="11">
    <location>
        <begin position="12"/>
        <end position="30"/>
    </location>
</feature>
<evidence type="ECO:0000256" key="10">
    <source>
        <dbReference type="ARBA" id="ARBA00031521"/>
    </source>
</evidence>
<keyword evidence="7 11" id="KW-0472">Membrane</keyword>
<sequence length="119" mass="13646">MATQAAKWIKMSVAGAVMVIGGPALVYYVTPSEEELFLRYNPELQRRSLENRKERQEDFDQFVTRLKQYSKSDKPIWAAWEEEVEKKKAEGVSQALAARRAEQEAAEARRAEIRAASQK</sequence>
<reference evidence="12 13" key="1">
    <citation type="submission" date="2017-06" db="EMBL/GenBank/DDBJ databases">
        <title>Draft genome sequence of a variant of Elsinoe murrayae.</title>
        <authorList>
            <person name="Cheng Q."/>
        </authorList>
    </citation>
    <scope>NUCLEOTIDE SEQUENCE [LARGE SCALE GENOMIC DNA]</scope>
    <source>
        <strain evidence="12 13">CQ-2017a</strain>
    </source>
</reference>
<dbReference type="PANTHER" id="PTHR28202">
    <property type="entry name" value="ASSEMBLY FACTOR CBP4"/>
    <property type="match status" value="1"/>
</dbReference>
<comment type="function">
    <text evidence="9 11">Essential for the assembly of ubiquinol-cytochrome c reductase. It has a direct effect on the correct occurrence of the Rieske protein, core 4, core 5 and apocytochrome b.</text>
</comment>
<comment type="similarity">
    <text evidence="2 11">Belongs to the CBP4 family.</text>
</comment>
<evidence type="ECO:0000256" key="7">
    <source>
        <dbReference type="ARBA" id="ARBA00023136"/>
    </source>
</evidence>
<keyword evidence="3 11" id="KW-0812">Transmembrane</keyword>
<dbReference type="InterPro" id="IPR012420">
    <property type="entry name" value="Cbp4"/>
</dbReference>
<keyword evidence="6 11" id="KW-0496">Mitochondrion</keyword>